<gene>
    <name evidence="1" type="ORF">B0187_01595</name>
</gene>
<evidence type="ECO:0000313" key="1">
    <source>
        <dbReference type="EMBL" id="OOS00622.1"/>
    </source>
</evidence>
<dbReference type="PANTHER" id="PTHR40266">
    <property type="entry name" value="TOXIN HIGB-1"/>
    <property type="match status" value="1"/>
</dbReference>
<dbReference type="OrthoDB" id="9801102at2"/>
<evidence type="ECO:0000313" key="2">
    <source>
        <dbReference type="Proteomes" id="UP000190867"/>
    </source>
</evidence>
<dbReference type="Gene3D" id="3.30.2310.20">
    <property type="entry name" value="RelE-like"/>
    <property type="match status" value="1"/>
</dbReference>
<comment type="caution">
    <text evidence="1">The sequence shown here is derived from an EMBL/GenBank/DDBJ whole genome shotgun (WGS) entry which is preliminary data.</text>
</comment>
<dbReference type="InterPro" id="IPR035093">
    <property type="entry name" value="RelE/ParE_toxin_dom_sf"/>
</dbReference>
<name>A0A1T0AUZ1_9PAST</name>
<accession>A0A1T0AUZ1</accession>
<reference evidence="1 2" key="1">
    <citation type="submission" date="2017-02" db="EMBL/GenBank/DDBJ databases">
        <title>Draft genome sequence of Haemophilus paracuniculus CCUG 43573 type strain.</title>
        <authorList>
            <person name="Engstrom-Jakobsson H."/>
            <person name="Salva-Serra F."/>
            <person name="Thorell K."/>
            <person name="Gonzales-Siles L."/>
            <person name="Karlsson R."/>
            <person name="Boulund F."/>
            <person name="Engstrand L."/>
            <person name="Kristiansson E."/>
            <person name="Moore E."/>
        </authorList>
    </citation>
    <scope>NUCLEOTIDE SEQUENCE [LARGE SCALE GENOMIC DNA]</scope>
    <source>
        <strain evidence="1 2">CCUG 43573</strain>
    </source>
</reference>
<organism evidence="1 2">
    <name type="scientific">Haemophilus paracuniculus</name>
    <dbReference type="NCBI Taxonomy" id="734"/>
    <lineage>
        <taxon>Bacteria</taxon>
        <taxon>Pseudomonadati</taxon>
        <taxon>Pseudomonadota</taxon>
        <taxon>Gammaproteobacteria</taxon>
        <taxon>Pasteurellales</taxon>
        <taxon>Pasteurellaceae</taxon>
        <taxon>Haemophilus</taxon>
    </lineage>
</organism>
<dbReference type="EMBL" id="MUYA01000002">
    <property type="protein sequence ID" value="OOS00622.1"/>
    <property type="molecule type" value="Genomic_DNA"/>
</dbReference>
<proteinExistence type="predicted"/>
<dbReference type="Pfam" id="PF05015">
    <property type="entry name" value="HigB-like_toxin"/>
    <property type="match status" value="1"/>
</dbReference>
<keyword evidence="2" id="KW-1185">Reference proteome</keyword>
<dbReference type="RefSeq" id="WP_078236116.1">
    <property type="nucleotide sequence ID" value="NZ_MUYA01000002.1"/>
</dbReference>
<dbReference type="SUPFAM" id="SSF143011">
    <property type="entry name" value="RelE-like"/>
    <property type="match status" value="1"/>
</dbReference>
<dbReference type="STRING" id="734.B0187_01595"/>
<dbReference type="Proteomes" id="UP000190867">
    <property type="component" value="Unassembled WGS sequence"/>
</dbReference>
<dbReference type="AlphaFoldDB" id="A0A1T0AUZ1"/>
<dbReference type="PANTHER" id="PTHR40266:SF2">
    <property type="entry name" value="TOXIN HIGB-1"/>
    <property type="match status" value="1"/>
</dbReference>
<protein>
    <submittedName>
        <fullName evidence="1">Killer protein</fullName>
    </submittedName>
</protein>
<sequence length="92" mass="10537">MIISFKHKGLELFFKTGSTDGIQAKHAGKLRLLLATLNNAETVFAMDMPSWNLHKLHGDLVGHWSVKVNGNWRITFKFENGHAEIVDYQDYH</sequence>
<dbReference type="InterPro" id="IPR007711">
    <property type="entry name" value="HigB-1"/>
</dbReference>